<accession>A0A7J7E225</accession>
<evidence type="ECO:0000313" key="3">
    <source>
        <dbReference type="Proteomes" id="UP000593562"/>
    </source>
</evidence>
<protein>
    <submittedName>
        <fullName evidence="2">Uncharacterized protein</fullName>
    </submittedName>
</protein>
<reference evidence="2 3" key="1">
    <citation type="journal article" date="2020" name="Nat. Commun.">
        <title>Genome of Tripterygium wilfordii and identification of cytochrome P450 involved in triptolide biosynthesis.</title>
        <authorList>
            <person name="Tu L."/>
            <person name="Su P."/>
            <person name="Zhang Z."/>
            <person name="Gao L."/>
            <person name="Wang J."/>
            <person name="Hu T."/>
            <person name="Zhou J."/>
            <person name="Zhang Y."/>
            <person name="Zhao Y."/>
            <person name="Liu Y."/>
            <person name="Song Y."/>
            <person name="Tong Y."/>
            <person name="Lu Y."/>
            <person name="Yang J."/>
            <person name="Xu C."/>
            <person name="Jia M."/>
            <person name="Peters R.J."/>
            <person name="Huang L."/>
            <person name="Gao W."/>
        </authorList>
    </citation>
    <scope>NUCLEOTIDE SEQUENCE [LARGE SCALE GENOMIC DNA]</scope>
    <source>
        <strain evidence="3">cv. XIE 37</strain>
        <tissue evidence="2">Leaf</tissue>
    </source>
</reference>
<organism evidence="2 3">
    <name type="scientific">Tripterygium wilfordii</name>
    <name type="common">Thunder God vine</name>
    <dbReference type="NCBI Taxonomy" id="458696"/>
    <lineage>
        <taxon>Eukaryota</taxon>
        <taxon>Viridiplantae</taxon>
        <taxon>Streptophyta</taxon>
        <taxon>Embryophyta</taxon>
        <taxon>Tracheophyta</taxon>
        <taxon>Spermatophyta</taxon>
        <taxon>Magnoliopsida</taxon>
        <taxon>eudicotyledons</taxon>
        <taxon>Gunneridae</taxon>
        <taxon>Pentapetalae</taxon>
        <taxon>rosids</taxon>
        <taxon>fabids</taxon>
        <taxon>Celastrales</taxon>
        <taxon>Celastraceae</taxon>
        <taxon>Tripterygium</taxon>
    </lineage>
</organism>
<keyword evidence="3" id="KW-1185">Reference proteome</keyword>
<sequence>MIHLHWSDGRIDIQGLWSFGLWIPYVPSSLIGGEAKEDGVEMPSSGQELDDSLGSIDSAKWVSSPRRVRTQFVCVIDLFCDSDSTRDSPSTHLRLRSSKDSPSTQIRRERDSFCDLNHTKSELRTRRAMKDMHIGKADR</sequence>
<evidence type="ECO:0000256" key="1">
    <source>
        <dbReference type="SAM" id="MobiDB-lite"/>
    </source>
</evidence>
<dbReference type="EMBL" id="JAAARO010000001">
    <property type="protein sequence ID" value="KAF5752514.1"/>
    <property type="molecule type" value="Genomic_DNA"/>
</dbReference>
<gene>
    <name evidence="2" type="ORF">HS088_TW01G00428</name>
</gene>
<dbReference type="Proteomes" id="UP000593562">
    <property type="component" value="Unassembled WGS sequence"/>
</dbReference>
<dbReference type="InParanoid" id="A0A7J7E225"/>
<evidence type="ECO:0000313" key="2">
    <source>
        <dbReference type="EMBL" id="KAF5752514.1"/>
    </source>
</evidence>
<name>A0A7J7E225_TRIWF</name>
<comment type="caution">
    <text evidence="2">The sequence shown here is derived from an EMBL/GenBank/DDBJ whole genome shotgun (WGS) entry which is preliminary data.</text>
</comment>
<proteinExistence type="predicted"/>
<dbReference type="AlphaFoldDB" id="A0A7J7E225"/>
<feature type="region of interest" description="Disordered" evidence="1">
    <location>
        <begin position="82"/>
        <end position="111"/>
    </location>
</feature>